<dbReference type="AlphaFoldDB" id="A0A310SLY9"/>
<gene>
    <name evidence="2" type="ORF">WN48_04046</name>
</gene>
<evidence type="ECO:0000256" key="1">
    <source>
        <dbReference type="SAM" id="MobiDB-lite"/>
    </source>
</evidence>
<dbReference type="Proteomes" id="UP000250275">
    <property type="component" value="Unassembled WGS sequence"/>
</dbReference>
<accession>A0A310SLY9</accession>
<sequence length="261" mass="30057">MDRGGASELNGKLYYGCFKAPIRKKVAENVQLFSTKLRVNSFNFMNILGTPYRLRSTKTQKTILAPPRTAHRSQSKKHLRKHEVSNTSQHPFFPKSQHSPGVLRILPILTSSSLYEIHSWIDEHDVQFVLPLPVAPMDFDDLLWMPPSFMADDVNYASWVRCRHGSPMLDSPQTKDHERDQAHPKRATTHITRRYCYAVNHRGFYKLQPYQNSEITAPIGSLGKCFENSAHDFGETGIHRSWSIDDVNDGIELQWMENHLI</sequence>
<dbReference type="EMBL" id="KQ762237">
    <property type="protein sequence ID" value="OAD56012.1"/>
    <property type="molecule type" value="Genomic_DNA"/>
</dbReference>
<keyword evidence="3" id="KW-1185">Reference proteome</keyword>
<evidence type="ECO:0000313" key="2">
    <source>
        <dbReference type="EMBL" id="OAD56012.1"/>
    </source>
</evidence>
<feature type="compositionally biased region" description="Basic residues" evidence="1">
    <location>
        <begin position="69"/>
        <end position="81"/>
    </location>
</feature>
<reference evidence="2 3" key="1">
    <citation type="submission" date="2015-07" db="EMBL/GenBank/DDBJ databases">
        <title>The genome of Eufriesea mexicana.</title>
        <authorList>
            <person name="Pan H."/>
            <person name="Kapheim K."/>
        </authorList>
    </citation>
    <scope>NUCLEOTIDE SEQUENCE [LARGE SCALE GENOMIC DNA]</scope>
    <source>
        <strain evidence="2">0111107269</strain>
        <tissue evidence="2">Whole body</tissue>
    </source>
</reference>
<organism evidence="2 3">
    <name type="scientific">Eufriesea mexicana</name>
    <dbReference type="NCBI Taxonomy" id="516756"/>
    <lineage>
        <taxon>Eukaryota</taxon>
        <taxon>Metazoa</taxon>
        <taxon>Ecdysozoa</taxon>
        <taxon>Arthropoda</taxon>
        <taxon>Hexapoda</taxon>
        <taxon>Insecta</taxon>
        <taxon>Pterygota</taxon>
        <taxon>Neoptera</taxon>
        <taxon>Endopterygota</taxon>
        <taxon>Hymenoptera</taxon>
        <taxon>Apocrita</taxon>
        <taxon>Aculeata</taxon>
        <taxon>Apoidea</taxon>
        <taxon>Anthophila</taxon>
        <taxon>Apidae</taxon>
        <taxon>Eufriesea</taxon>
    </lineage>
</organism>
<evidence type="ECO:0000313" key="3">
    <source>
        <dbReference type="Proteomes" id="UP000250275"/>
    </source>
</evidence>
<feature type="region of interest" description="Disordered" evidence="1">
    <location>
        <begin position="67"/>
        <end position="93"/>
    </location>
</feature>
<name>A0A310SLY9_9HYME</name>
<proteinExistence type="predicted"/>
<protein>
    <submittedName>
        <fullName evidence="2">Uncharacterized protein</fullName>
    </submittedName>
</protein>